<evidence type="ECO:0000259" key="6">
    <source>
        <dbReference type="PROSITE" id="PS50862"/>
    </source>
</evidence>
<dbReference type="PRINTS" id="PR00982">
    <property type="entry name" value="TRNASYNTHLYS"/>
</dbReference>
<dbReference type="PANTHER" id="PTHR42918:SF6">
    <property type="entry name" value="ELONGATION FACTOR P--(R)-BETA-LYSINE LIGASE"/>
    <property type="match status" value="1"/>
</dbReference>
<dbReference type="RefSeq" id="WP_126785576.1">
    <property type="nucleotide sequence ID" value="NZ_PIQF01000004.1"/>
</dbReference>
<dbReference type="GO" id="GO:0004824">
    <property type="term" value="F:lysine-tRNA ligase activity"/>
    <property type="evidence" value="ECO:0007669"/>
    <property type="project" value="UniProtKB-EC"/>
</dbReference>
<dbReference type="EMBL" id="PIQF01000004">
    <property type="protein sequence ID" value="RUO73775.1"/>
    <property type="molecule type" value="Genomic_DNA"/>
</dbReference>
<dbReference type="NCBIfam" id="TIGR00462">
    <property type="entry name" value="genX"/>
    <property type="match status" value="1"/>
</dbReference>
<accession>A0A432Z7F8</accession>
<dbReference type="GO" id="GO:0003746">
    <property type="term" value="F:translation elongation factor activity"/>
    <property type="evidence" value="ECO:0007669"/>
    <property type="project" value="UniProtKB-KW"/>
</dbReference>
<feature type="domain" description="Aminoacyl-transfer RNA synthetases class-II family profile" evidence="6">
    <location>
        <begin position="15"/>
        <end position="320"/>
    </location>
</feature>
<comment type="catalytic activity">
    <reaction evidence="5">
        <text>D-beta-lysine + L-lysyl-[protein] + ATP = N(6)-((3R)-3,6-diaminohexanoyl)-L-lysyl-[protein] + AMP + diphosphate + H(+)</text>
        <dbReference type="Rhea" id="RHEA:83435"/>
        <dbReference type="Rhea" id="RHEA-COMP:9752"/>
        <dbReference type="Rhea" id="RHEA-COMP:20131"/>
        <dbReference type="ChEBI" id="CHEBI:15378"/>
        <dbReference type="ChEBI" id="CHEBI:29969"/>
        <dbReference type="ChEBI" id="CHEBI:30616"/>
        <dbReference type="ChEBI" id="CHEBI:33019"/>
        <dbReference type="ChEBI" id="CHEBI:84138"/>
        <dbReference type="ChEBI" id="CHEBI:156053"/>
        <dbReference type="ChEBI" id="CHEBI:456215"/>
    </reaction>
    <physiologicalReaction direction="left-to-right" evidence="5">
        <dbReference type="Rhea" id="RHEA:83436"/>
    </physiologicalReaction>
</comment>
<dbReference type="InterPro" id="IPR006195">
    <property type="entry name" value="aa-tRNA-synth_II"/>
</dbReference>
<dbReference type="GO" id="GO:0005829">
    <property type="term" value="C:cytosol"/>
    <property type="evidence" value="ECO:0007669"/>
    <property type="project" value="TreeGrafter"/>
</dbReference>
<evidence type="ECO:0000256" key="5">
    <source>
        <dbReference type="ARBA" id="ARBA00052794"/>
    </source>
</evidence>
<reference evidence="7 8" key="1">
    <citation type="journal article" date="2011" name="Front. Microbiol.">
        <title>Genomic signatures of strain selection and enhancement in Bacillus atrophaeus var. globigii, a historical biowarfare simulant.</title>
        <authorList>
            <person name="Gibbons H.S."/>
            <person name="Broomall S.M."/>
            <person name="McNew L.A."/>
            <person name="Daligault H."/>
            <person name="Chapman C."/>
            <person name="Bruce D."/>
            <person name="Karavis M."/>
            <person name="Krepps M."/>
            <person name="McGregor P.A."/>
            <person name="Hong C."/>
            <person name="Park K.H."/>
            <person name="Akmal A."/>
            <person name="Feldman A."/>
            <person name="Lin J.S."/>
            <person name="Chang W.E."/>
            <person name="Higgs B.W."/>
            <person name="Demirev P."/>
            <person name="Lindquist J."/>
            <person name="Liem A."/>
            <person name="Fochler E."/>
            <person name="Read T.D."/>
            <person name="Tapia R."/>
            <person name="Johnson S."/>
            <person name="Bishop-Lilly K.A."/>
            <person name="Detter C."/>
            <person name="Han C."/>
            <person name="Sozhamannan S."/>
            <person name="Rosenzweig C.N."/>
            <person name="Skowronski E.W."/>
        </authorList>
    </citation>
    <scope>NUCLEOTIDE SEQUENCE [LARGE SCALE GENOMIC DNA]</scope>
    <source>
        <strain evidence="7 8">CL-SP19</strain>
    </source>
</reference>
<keyword evidence="4" id="KW-0067">ATP-binding</keyword>
<dbReference type="InterPro" id="IPR004525">
    <property type="entry name" value="EpmA"/>
</dbReference>
<keyword evidence="7" id="KW-0648">Protein biosynthesis</keyword>
<sequence>MNDSNWRSAATLDTLRYRAKLMGQVRQFFEQRDVLEVDTPTLARAGVTDLYLENLTSRLAAGADGQPMTLHLQTSPEFALKRLIAQHHIDVYQLSHVFRDDEIGRFHNPEFSLLEWYRLGLDTQQLIQEISELLTETTAAPPVQALSYQQAFIHYCEADPLTADGIAAIHQQLLARDDTQQWMQQESDTDTILQVAFNLLVEPRLDEKTPIAITNFPASQAALAQLSEDDPRVAHRFEIYYQGVELANGYKELTDATAQQQRFEHDNRRRQEQGKPVKQLDFALIEALKHGLPDCSGVALGFDRLLMIALGAKHIKEVLPFSIESC</sequence>
<dbReference type="Proteomes" id="UP000287908">
    <property type="component" value="Unassembled WGS sequence"/>
</dbReference>
<dbReference type="Gene3D" id="3.30.930.10">
    <property type="entry name" value="Bira Bifunctional Protein, Domain 2"/>
    <property type="match status" value="1"/>
</dbReference>
<dbReference type="EC" id="6.1.1.6" evidence="7"/>
<evidence type="ECO:0000313" key="7">
    <source>
        <dbReference type="EMBL" id="RUO73775.1"/>
    </source>
</evidence>
<dbReference type="SUPFAM" id="SSF55681">
    <property type="entry name" value="Class II aaRS and biotin synthetases"/>
    <property type="match status" value="1"/>
</dbReference>
<dbReference type="GO" id="GO:0016740">
    <property type="term" value="F:transferase activity"/>
    <property type="evidence" value="ECO:0007669"/>
    <property type="project" value="UniProtKB-KW"/>
</dbReference>
<dbReference type="GO" id="GO:0006430">
    <property type="term" value="P:lysyl-tRNA aminoacylation"/>
    <property type="evidence" value="ECO:0007669"/>
    <property type="project" value="InterPro"/>
</dbReference>
<dbReference type="InterPro" id="IPR018149">
    <property type="entry name" value="Lys-tRNA-synth_II_C"/>
</dbReference>
<evidence type="ECO:0000256" key="1">
    <source>
        <dbReference type="ARBA" id="ARBA00011738"/>
    </source>
</evidence>
<dbReference type="GO" id="GO:0005524">
    <property type="term" value="F:ATP binding"/>
    <property type="evidence" value="ECO:0007669"/>
    <property type="project" value="UniProtKB-KW"/>
</dbReference>
<dbReference type="PROSITE" id="PS50862">
    <property type="entry name" value="AA_TRNA_LIGASE_II"/>
    <property type="match status" value="1"/>
</dbReference>
<proteinExistence type="predicted"/>
<protein>
    <submittedName>
        <fullName evidence="7">Elongation factor P lysine(34) lysyltransferase</fullName>
        <ecNumber evidence="7">6.1.1.6</ecNumber>
    </submittedName>
</protein>
<dbReference type="NCBIfam" id="NF006828">
    <property type="entry name" value="PRK09350.1"/>
    <property type="match status" value="1"/>
</dbReference>
<dbReference type="InterPro" id="IPR004364">
    <property type="entry name" value="Aa-tRNA-synt_II"/>
</dbReference>
<keyword evidence="3" id="KW-0547">Nucleotide-binding</keyword>
<dbReference type="Pfam" id="PF00152">
    <property type="entry name" value="tRNA-synt_2"/>
    <property type="match status" value="1"/>
</dbReference>
<evidence type="ECO:0000256" key="2">
    <source>
        <dbReference type="ARBA" id="ARBA00022598"/>
    </source>
</evidence>
<organism evidence="7 8">
    <name type="scientific">Idiomarina seosinensis</name>
    <dbReference type="NCBI Taxonomy" id="281739"/>
    <lineage>
        <taxon>Bacteria</taxon>
        <taxon>Pseudomonadati</taxon>
        <taxon>Pseudomonadota</taxon>
        <taxon>Gammaproteobacteria</taxon>
        <taxon>Alteromonadales</taxon>
        <taxon>Idiomarinaceae</taxon>
        <taxon>Idiomarina</taxon>
    </lineage>
</organism>
<dbReference type="GO" id="GO:0000049">
    <property type="term" value="F:tRNA binding"/>
    <property type="evidence" value="ECO:0007669"/>
    <property type="project" value="TreeGrafter"/>
</dbReference>
<dbReference type="PANTHER" id="PTHR42918">
    <property type="entry name" value="LYSYL-TRNA SYNTHETASE"/>
    <property type="match status" value="1"/>
</dbReference>
<evidence type="ECO:0000256" key="3">
    <source>
        <dbReference type="ARBA" id="ARBA00022741"/>
    </source>
</evidence>
<dbReference type="AlphaFoldDB" id="A0A432Z7F8"/>
<dbReference type="InterPro" id="IPR045864">
    <property type="entry name" value="aa-tRNA-synth_II/BPL/LPL"/>
</dbReference>
<evidence type="ECO:0000256" key="4">
    <source>
        <dbReference type="ARBA" id="ARBA00022840"/>
    </source>
</evidence>
<keyword evidence="8" id="KW-1185">Reference proteome</keyword>
<evidence type="ECO:0000313" key="8">
    <source>
        <dbReference type="Proteomes" id="UP000287908"/>
    </source>
</evidence>
<keyword evidence="7" id="KW-0251">Elongation factor</keyword>
<dbReference type="FunFam" id="3.30.930.10:FF:000017">
    <property type="entry name" value="Elongation factor P--(R)-beta-lysine ligase"/>
    <property type="match status" value="1"/>
</dbReference>
<keyword evidence="2 7" id="KW-0436">Ligase</keyword>
<gene>
    <name evidence="7" type="ORF">CWI81_12195</name>
</gene>
<comment type="subunit">
    <text evidence="1">Homodimer.</text>
</comment>
<name>A0A432Z7F8_9GAMM</name>
<comment type="caution">
    <text evidence="7">The sequence shown here is derived from an EMBL/GenBank/DDBJ whole genome shotgun (WGS) entry which is preliminary data.</text>
</comment>
<dbReference type="OrthoDB" id="9802326at2"/>
<keyword evidence="7" id="KW-0808">Transferase</keyword>